<evidence type="ECO:0000259" key="16">
    <source>
        <dbReference type="Pfam" id="PF07565"/>
    </source>
</evidence>
<organism evidence="17 18">
    <name type="scientific">Astyanax mexicanus</name>
    <name type="common">Blind cave fish</name>
    <name type="synonym">Astyanax fasciatus mexicanus</name>
    <dbReference type="NCBI Taxonomy" id="7994"/>
    <lineage>
        <taxon>Eukaryota</taxon>
        <taxon>Metazoa</taxon>
        <taxon>Chordata</taxon>
        <taxon>Craniata</taxon>
        <taxon>Vertebrata</taxon>
        <taxon>Euteleostomi</taxon>
        <taxon>Actinopterygii</taxon>
        <taxon>Neopterygii</taxon>
        <taxon>Teleostei</taxon>
        <taxon>Ostariophysi</taxon>
        <taxon>Characiformes</taxon>
        <taxon>Characoidei</taxon>
        <taxon>Acestrorhamphidae</taxon>
        <taxon>Acestrorhamphinae</taxon>
        <taxon>Astyanax</taxon>
    </lineage>
</organism>
<dbReference type="InterPro" id="IPR011531">
    <property type="entry name" value="HCO3_transpt-like_TM_dom"/>
</dbReference>
<evidence type="ECO:0000256" key="11">
    <source>
        <dbReference type="ARBA" id="ARBA00035820"/>
    </source>
</evidence>
<feature type="compositionally biased region" description="Basic and acidic residues" evidence="14">
    <location>
        <begin position="919"/>
        <end position="929"/>
    </location>
</feature>
<reference evidence="18" key="2">
    <citation type="journal article" date="2014" name="Nat. Commun.">
        <title>The cavefish genome reveals candidate genes for eye loss.</title>
        <authorList>
            <person name="McGaugh S.E."/>
            <person name="Gross J.B."/>
            <person name="Aken B."/>
            <person name="Blin M."/>
            <person name="Borowsky R."/>
            <person name="Chalopin D."/>
            <person name="Hinaux H."/>
            <person name="Jeffery W.R."/>
            <person name="Keene A."/>
            <person name="Ma L."/>
            <person name="Minx P."/>
            <person name="Murphy D."/>
            <person name="O'Quin K.E."/>
            <person name="Retaux S."/>
            <person name="Rohner N."/>
            <person name="Searle S.M."/>
            <person name="Stahl B.A."/>
            <person name="Tabin C."/>
            <person name="Volff J.N."/>
            <person name="Yoshizawa M."/>
            <person name="Warren W.C."/>
        </authorList>
    </citation>
    <scope>NUCLEOTIDE SEQUENCE [LARGE SCALE GENOMIC DNA]</scope>
    <source>
        <strain evidence="18">female</strain>
    </source>
</reference>
<comment type="catalytic activity">
    <reaction evidence="11">
        <text>3 hydrogencarbonate(out) + Na(+)(out) = 3 hydrogencarbonate(in) + Na(+)(in)</text>
        <dbReference type="Rhea" id="RHEA:72219"/>
        <dbReference type="ChEBI" id="CHEBI:17544"/>
        <dbReference type="ChEBI" id="CHEBI:29101"/>
    </reaction>
</comment>
<evidence type="ECO:0000256" key="12">
    <source>
        <dbReference type="ARBA" id="ARBA00036309"/>
    </source>
</evidence>
<dbReference type="Ensembl" id="ENSAMXT00000001704.2">
    <property type="protein sequence ID" value="ENSAMXP00000001704.2"/>
    <property type="gene ID" value="ENSAMXG00000001672.2"/>
</dbReference>
<keyword evidence="10" id="KW-0739">Sodium transport</keyword>
<dbReference type="PANTHER" id="PTHR11453:SF20">
    <property type="entry name" value="ELECTROGENIC SODIUM BICARBONATE COTRANSPORTER 4"/>
    <property type="match status" value="1"/>
</dbReference>
<feature type="compositionally biased region" description="Basic and acidic residues" evidence="14">
    <location>
        <begin position="944"/>
        <end position="958"/>
    </location>
</feature>
<evidence type="ECO:0000256" key="14">
    <source>
        <dbReference type="SAM" id="MobiDB-lite"/>
    </source>
</evidence>
<dbReference type="PANTHER" id="PTHR11453">
    <property type="entry name" value="ANION EXCHANGE PROTEIN"/>
    <property type="match status" value="1"/>
</dbReference>
<dbReference type="GO" id="GO:0008509">
    <property type="term" value="F:monoatomic anion transmembrane transporter activity"/>
    <property type="evidence" value="ECO:0007669"/>
    <property type="project" value="InterPro"/>
</dbReference>
<dbReference type="InterPro" id="IPR003020">
    <property type="entry name" value="HCO3_transpt_euk"/>
</dbReference>
<feature type="transmembrane region" description="Helical" evidence="13">
    <location>
        <begin position="639"/>
        <end position="657"/>
    </location>
</feature>
<feature type="transmembrane region" description="Helical" evidence="13">
    <location>
        <begin position="864"/>
        <end position="895"/>
    </location>
</feature>
<dbReference type="Gene3D" id="3.40.930.10">
    <property type="entry name" value="Mannitol-specific EII, Chain A"/>
    <property type="match status" value="1"/>
</dbReference>
<dbReference type="PRINTS" id="PR01232">
    <property type="entry name" value="NAHCO3TRSPRT"/>
</dbReference>
<evidence type="ECO:0000256" key="4">
    <source>
        <dbReference type="ARBA" id="ARBA00022475"/>
    </source>
</evidence>
<dbReference type="SUPFAM" id="SSF55804">
    <property type="entry name" value="Phoshotransferase/anion transport protein"/>
    <property type="match status" value="1"/>
</dbReference>
<evidence type="ECO:0000256" key="9">
    <source>
        <dbReference type="ARBA" id="ARBA00023136"/>
    </source>
</evidence>
<comment type="similarity">
    <text evidence="2 13">Belongs to the anion exchanger (TC 2.A.31) family.</text>
</comment>
<feature type="transmembrane region" description="Helical" evidence="13">
    <location>
        <begin position="601"/>
        <end position="619"/>
    </location>
</feature>
<dbReference type="AlphaFoldDB" id="W5K294"/>
<keyword evidence="5 13" id="KW-0812">Transmembrane</keyword>
<dbReference type="InterPro" id="IPR003024">
    <property type="entry name" value="Na/HCO3_transpt"/>
</dbReference>
<dbReference type="InterPro" id="IPR013769">
    <property type="entry name" value="Band3_cytoplasmic_dom"/>
</dbReference>
<feature type="domain" description="Band 3 cytoplasmic" evidence="16">
    <location>
        <begin position="1"/>
        <end position="291"/>
    </location>
</feature>
<feature type="domain" description="Bicarbonate transporter-like transmembrane" evidence="15">
    <location>
        <begin position="350"/>
        <end position="915"/>
    </location>
</feature>
<proteinExistence type="inferred from homology"/>
<dbReference type="NCBIfam" id="TIGR00834">
    <property type="entry name" value="ae"/>
    <property type="match status" value="1"/>
</dbReference>
<reference evidence="17" key="4">
    <citation type="submission" date="2025-09" db="UniProtKB">
        <authorList>
            <consortium name="Ensembl"/>
        </authorList>
    </citation>
    <scope>IDENTIFICATION</scope>
</reference>
<comment type="caution">
    <text evidence="13">Lacks conserved residue(s) required for the propagation of feature annotation.</text>
</comment>
<comment type="subcellular location">
    <subcellularLocation>
        <location evidence="1">Basolateral cell membrane</location>
        <topology evidence="1">Multi-pass membrane protein</topology>
    </subcellularLocation>
    <subcellularLocation>
        <location evidence="13">Membrane</location>
        <topology evidence="13">Multi-pass membrane protein</topology>
    </subcellularLocation>
</comment>
<dbReference type="GO" id="GO:0051453">
    <property type="term" value="P:regulation of intracellular pH"/>
    <property type="evidence" value="ECO:0007669"/>
    <property type="project" value="TreeGrafter"/>
</dbReference>
<dbReference type="Proteomes" id="UP000018467">
    <property type="component" value="Unassembled WGS sequence"/>
</dbReference>
<dbReference type="FunFam" id="1.10.287.570:FF:000001">
    <property type="entry name" value="Anion exchange protein"/>
    <property type="match status" value="1"/>
</dbReference>
<dbReference type="eggNOG" id="KOG1172">
    <property type="taxonomic scope" value="Eukaryota"/>
</dbReference>
<dbReference type="InterPro" id="IPR016152">
    <property type="entry name" value="PTrfase/Anion_transptr"/>
</dbReference>
<keyword evidence="3 13" id="KW-0813">Transport</keyword>
<dbReference type="PRINTS" id="PR01231">
    <property type="entry name" value="HCO3TRNSPORT"/>
</dbReference>
<keyword evidence="8 13" id="KW-0406">Ion transport</keyword>
<reference evidence="17" key="3">
    <citation type="submission" date="2025-08" db="UniProtKB">
        <authorList>
            <consortium name="Ensembl"/>
        </authorList>
    </citation>
    <scope>IDENTIFICATION</scope>
</reference>
<feature type="transmembrane region" description="Helical" evidence="13">
    <location>
        <begin position="413"/>
        <end position="444"/>
    </location>
</feature>
<dbReference type="Bgee" id="ENSAMXG00000001672">
    <property type="expression patterns" value="Expressed in camera-type eye and 1 other cell type or tissue"/>
</dbReference>
<keyword evidence="9 13" id="KW-0472">Membrane</keyword>
<evidence type="ECO:0000256" key="7">
    <source>
        <dbReference type="ARBA" id="ARBA00023053"/>
    </source>
</evidence>
<feature type="region of interest" description="Disordered" evidence="14">
    <location>
        <begin position="103"/>
        <end position="170"/>
    </location>
</feature>
<feature type="transmembrane region" description="Helical" evidence="13">
    <location>
        <begin position="787"/>
        <end position="806"/>
    </location>
</feature>
<evidence type="ECO:0000256" key="8">
    <source>
        <dbReference type="ARBA" id="ARBA00023065"/>
    </source>
</evidence>
<dbReference type="HOGENOM" id="CLU_002289_5_3_1"/>
<feature type="region of interest" description="Disordered" evidence="14">
    <location>
        <begin position="919"/>
        <end position="958"/>
    </location>
</feature>
<evidence type="ECO:0000256" key="3">
    <source>
        <dbReference type="ARBA" id="ARBA00022448"/>
    </source>
</evidence>
<keyword evidence="18" id="KW-1185">Reference proteome</keyword>
<feature type="transmembrane region" description="Helical" evidence="13">
    <location>
        <begin position="813"/>
        <end position="832"/>
    </location>
</feature>
<feature type="transmembrane region" description="Helical" evidence="13">
    <location>
        <begin position="379"/>
        <end position="401"/>
    </location>
</feature>
<evidence type="ECO:0000256" key="10">
    <source>
        <dbReference type="ARBA" id="ARBA00023201"/>
    </source>
</evidence>
<dbReference type="Gene3D" id="1.10.287.570">
    <property type="entry name" value="Helical hairpin bin"/>
    <property type="match status" value="1"/>
</dbReference>
<keyword evidence="7" id="KW-0915">Sodium</keyword>
<dbReference type="OrthoDB" id="1735926at2759"/>
<sequence>MDTLQHEGEELEWRESARWVKFEEKVEEGGERWSKPHVSTLSLHSLFELRTCLQTGVVLLDLEGYSLPQIVDDIIERQIEEGMIGPELRDKISFVLLRKHRHQTKKPIHRSLADMGKGSSAPPRSPSRSPAAASAFNRSTEDLRSKQGGSYGRLRHAQSRSMNDIADTPSTDQLKNKFMKKIPRDAEASNVLVGEVDFLHKPFVAFVRLAQATTLGGLTEVPVPTRFLFVLLGPPGKTKSYNEIGRAIATLMVDDLFSDVAYKARDREDLIAGIDEFLDEVIVLPPGEWDPKIRIEPPKKVPSADKRKSVFSLNELGQMNGSVGGGGGVSDDEEMPVPHELGEELAYTGRFCGGLFLDIKRKLPWYPSDFYEGFHIQSISAVLFIYLGCITNAITFGGLLGDATDNYQGVMESFLGTALAGTVFCLFSGQPLIILSSTGPILIFEKLLYEFSKSNSIDYMELRLWIGMHSCAQCLLLVATDASYIIKYMTRFTEEGFSSLISFIFISDAIKKMVGSFKYYPINTDFKPDYVTAYKCECIAPDPSENVHLSLSHPLSMTLSLSLLLSQMNITALDWTQLSKKECVKYGGSLVGKSCKFVPDLALMSFILFFGTYSMTVSLKKFKFSRYFPTKLRKLISDFSIFMSIMTFVGLDMLIGLKTPKLIVPTEFKPTRPDRGWIVMPFGKNPWWVYLASSVPALLVTILIFMDQQISAVIVNRKENKLKKGCGYHLDLFWVGILMATCSFMGLPWYVAATVISIAHIDSLKMESESSAPGEQPQFLGVREQRITGILVFVLTGVSIFLAPILQFIPMPVLYGVFLYMGVASLSGIQFWDRIKLFMMPAKHQPDLTYLRHVPLRRVHLFTLLQIICLAVLWTLKSTFLAIIFPVMILGLMLVRKMLDMVFSQHDLAWLDDLLPEKEKKKKDDEKKNSSSSSSSKKDKKKGRVGDDSEEDVRLAFE</sequence>
<dbReference type="Pfam" id="PF07565">
    <property type="entry name" value="Band_3_cyto"/>
    <property type="match status" value="1"/>
</dbReference>
<dbReference type="GeneTree" id="ENSGT00940000157488"/>
<dbReference type="GO" id="GO:0008510">
    <property type="term" value="F:sodium:bicarbonate symporter activity"/>
    <property type="evidence" value="ECO:0007669"/>
    <property type="project" value="TreeGrafter"/>
</dbReference>
<comment type="catalytic activity">
    <reaction evidence="12">
        <text>2 hydrogencarbonate(out) + Na(+)(out) = 2 hydrogencarbonate(in) + Na(+)(in)</text>
        <dbReference type="Rhea" id="RHEA:72215"/>
        <dbReference type="ChEBI" id="CHEBI:17544"/>
        <dbReference type="ChEBI" id="CHEBI:29101"/>
    </reaction>
</comment>
<evidence type="ECO:0000313" key="18">
    <source>
        <dbReference type="Proteomes" id="UP000018467"/>
    </source>
</evidence>
<dbReference type="GO" id="GO:0005452">
    <property type="term" value="F:solute:inorganic anion antiporter activity"/>
    <property type="evidence" value="ECO:0007669"/>
    <property type="project" value="InterPro"/>
</dbReference>
<evidence type="ECO:0000256" key="1">
    <source>
        <dbReference type="ARBA" id="ARBA00004554"/>
    </source>
</evidence>
<evidence type="ECO:0000256" key="13">
    <source>
        <dbReference type="RuleBase" id="RU362035"/>
    </source>
</evidence>
<feature type="compositionally biased region" description="Low complexity" evidence="14">
    <location>
        <begin position="119"/>
        <end position="135"/>
    </location>
</feature>
<reference evidence="18" key="1">
    <citation type="submission" date="2013-03" db="EMBL/GenBank/DDBJ databases">
        <authorList>
            <person name="Jeffery W."/>
            <person name="Warren W."/>
            <person name="Wilson R.K."/>
        </authorList>
    </citation>
    <scope>NUCLEOTIDE SEQUENCE</scope>
    <source>
        <strain evidence="18">female</strain>
    </source>
</reference>
<evidence type="ECO:0000256" key="5">
    <source>
        <dbReference type="ARBA" id="ARBA00022692"/>
    </source>
</evidence>
<feature type="transmembrane region" description="Helical" evidence="13">
    <location>
        <begin position="727"/>
        <end position="751"/>
    </location>
</feature>
<evidence type="ECO:0000256" key="2">
    <source>
        <dbReference type="ARBA" id="ARBA00010993"/>
    </source>
</evidence>
<keyword evidence="6 13" id="KW-1133">Transmembrane helix</keyword>
<evidence type="ECO:0000313" key="17">
    <source>
        <dbReference type="Ensembl" id="ENSAMXP00000001704.2"/>
    </source>
</evidence>
<keyword evidence="4" id="KW-1003">Cell membrane</keyword>
<dbReference type="FunFam" id="3.40.930.10:FF:000002">
    <property type="entry name" value="Anion exchange protein"/>
    <property type="match status" value="1"/>
</dbReference>
<dbReference type="Pfam" id="PF00955">
    <property type="entry name" value="HCO3_cotransp"/>
    <property type="match status" value="1"/>
</dbReference>
<protein>
    <recommendedName>
        <fullName evidence="13">Anion exchange protein</fullName>
    </recommendedName>
</protein>
<evidence type="ECO:0000259" key="15">
    <source>
        <dbReference type="Pfam" id="PF00955"/>
    </source>
</evidence>
<name>W5K294_ASTMX</name>
<evidence type="ECO:0000256" key="6">
    <source>
        <dbReference type="ARBA" id="ARBA00022989"/>
    </source>
</evidence>
<accession>W5K294</accession>
<dbReference type="GO" id="GO:0016323">
    <property type="term" value="C:basolateral plasma membrane"/>
    <property type="evidence" value="ECO:0007669"/>
    <property type="project" value="UniProtKB-SubCell"/>
</dbReference>
<feature type="transmembrane region" description="Helical" evidence="13">
    <location>
        <begin position="687"/>
        <end position="706"/>
    </location>
</feature>